<dbReference type="EMBL" id="FSQW01000001">
    <property type="protein sequence ID" value="SIN62203.1"/>
    <property type="molecule type" value="Genomic_DNA"/>
</dbReference>
<dbReference type="Proteomes" id="UP000185192">
    <property type="component" value="Unassembled WGS sequence"/>
</dbReference>
<organism evidence="1 2">
    <name type="scientific">Parasphingorhabdus marina DSM 22363</name>
    <dbReference type="NCBI Taxonomy" id="1123272"/>
    <lineage>
        <taxon>Bacteria</taxon>
        <taxon>Pseudomonadati</taxon>
        <taxon>Pseudomonadota</taxon>
        <taxon>Alphaproteobacteria</taxon>
        <taxon>Sphingomonadales</taxon>
        <taxon>Sphingomonadaceae</taxon>
        <taxon>Parasphingorhabdus</taxon>
    </lineage>
</organism>
<gene>
    <name evidence="1" type="ORF">SAMN02745824_1028</name>
</gene>
<protein>
    <submittedName>
        <fullName evidence="1">Uncharacterized protein</fullName>
    </submittedName>
</protein>
<accession>A0A1N6CUL7</accession>
<sequence length="74" mass="8002">MMTGMTVVLLLAGANLADEGCGISCVDRAEEREIARSKTLSSGAECGAMTLQFKVGGKIREKQQQVCEIRVKQR</sequence>
<dbReference type="AlphaFoldDB" id="A0A1N6CUL7"/>
<keyword evidence="2" id="KW-1185">Reference proteome</keyword>
<name>A0A1N6CUL7_9SPHN</name>
<evidence type="ECO:0000313" key="2">
    <source>
        <dbReference type="Proteomes" id="UP000185192"/>
    </source>
</evidence>
<dbReference type="RefSeq" id="WP_074204010.1">
    <property type="nucleotide sequence ID" value="NZ_FSQW01000001.1"/>
</dbReference>
<reference evidence="2" key="1">
    <citation type="submission" date="2016-11" db="EMBL/GenBank/DDBJ databases">
        <authorList>
            <person name="Varghese N."/>
            <person name="Submissions S."/>
        </authorList>
    </citation>
    <scope>NUCLEOTIDE SEQUENCE [LARGE SCALE GENOMIC DNA]</scope>
    <source>
        <strain evidence="2">DSM 22363</strain>
    </source>
</reference>
<proteinExistence type="predicted"/>
<evidence type="ECO:0000313" key="1">
    <source>
        <dbReference type="EMBL" id="SIN62203.1"/>
    </source>
</evidence>